<sequence>MRLLTRRMHTTTTTPVRSDGKDAENAPTLPFVHMWTGLDGKSRLDESVMRGFGLQSVGGGADPQWMRPFPGEVAAVLFAVLPVDWVGDWHPSPHPQWVIPLRGRWFLQTQDGSRVEMGPGDIHFGQDTETDEIDGEHGHLSGTVGDEPCWQMLIQFASSPGAPTSHPFG</sequence>
<evidence type="ECO:0000313" key="2">
    <source>
        <dbReference type="EMBL" id="SDB92126.1"/>
    </source>
</evidence>
<protein>
    <recommendedName>
        <fullName evidence="4">Cupin domain-containing protein</fullName>
    </recommendedName>
</protein>
<dbReference type="InterPro" id="IPR011051">
    <property type="entry name" value="RmlC_Cupin_sf"/>
</dbReference>
<accession>A0A1G6HFA5</accession>
<name>A0A1G6HFA5_9MICO</name>
<organism evidence="2 3">
    <name type="scientific">Microbacterium enclense</name>
    <dbReference type="NCBI Taxonomy" id="993073"/>
    <lineage>
        <taxon>Bacteria</taxon>
        <taxon>Bacillati</taxon>
        <taxon>Actinomycetota</taxon>
        <taxon>Actinomycetes</taxon>
        <taxon>Micrococcales</taxon>
        <taxon>Microbacteriaceae</taxon>
        <taxon>Microbacterium</taxon>
    </lineage>
</organism>
<evidence type="ECO:0008006" key="4">
    <source>
        <dbReference type="Google" id="ProtNLM"/>
    </source>
</evidence>
<dbReference type="OrthoDB" id="161242at2"/>
<evidence type="ECO:0000313" key="3">
    <source>
        <dbReference type="Proteomes" id="UP000183203"/>
    </source>
</evidence>
<gene>
    <name evidence="2" type="ORF">SAMN05216418_1060</name>
</gene>
<dbReference type="AlphaFoldDB" id="A0A1G6HFA5"/>
<dbReference type="Proteomes" id="UP000183203">
    <property type="component" value="Unassembled WGS sequence"/>
</dbReference>
<proteinExistence type="predicted"/>
<reference evidence="2 3" key="1">
    <citation type="submission" date="2016-09" db="EMBL/GenBank/DDBJ databases">
        <authorList>
            <person name="Capua I."/>
            <person name="De Benedictis P."/>
            <person name="Joannis T."/>
            <person name="Lombin L.H."/>
            <person name="Cattoli G."/>
        </authorList>
    </citation>
    <scope>NUCLEOTIDE SEQUENCE [LARGE SCALE GENOMIC DNA]</scope>
    <source>
        <strain evidence="2 3">NIO-1002</strain>
    </source>
</reference>
<dbReference type="EMBL" id="FMYG01000002">
    <property type="protein sequence ID" value="SDB92126.1"/>
    <property type="molecule type" value="Genomic_DNA"/>
</dbReference>
<evidence type="ECO:0000256" key="1">
    <source>
        <dbReference type="SAM" id="MobiDB-lite"/>
    </source>
</evidence>
<feature type="region of interest" description="Disordered" evidence="1">
    <location>
        <begin position="1"/>
        <end position="25"/>
    </location>
</feature>
<dbReference type="SUPFAM" id="SSF51182">
    <property type="entry name" value="RmlC-like cupins"/>
    <property type="match status" value="1"/>
</dbReference>
<dbReference type="CDD" id="cd07009">
    <property type="entry name" value="cupin_BLL0285-like"/>
    <property type="match status" value="1"/>
</dbReference>
<dbReference type="STRING" id="993073.AS029_04060"/>